<keyword evidence="1" id="KW-0547">Nucleotide-binding</keyword>
<feature type="domain" description="AAA+ ATPase" evidence="4">
    <location>
        <begin position="77"/>
        <end position="222"/>
    </location>
</feature>
<dbReference type="PATRIC" id="fig|1619048.3.peg.300"/>
<dbReference type="InterPro" id="IPR003593">
    <property type="entry name" value="AAA+_ATPase"/>
</dbReference>
<dbReference type="GO" id="GO:0016887">
    <property type="term" value="F:ATP hydrolysis activity"/>
    <property type="evidence" value="ECO:0007669"/>
    <property type="project" value="InterPro"/>
</dbReference>
<evidence type="ECO:0000259" key="4">
    <source>
        <dbReference type="SMART" id="SM00382"/>
    </source>
</evidence>
<sequence>MLDKSILLPAAVIIFAAVYYFWQKRGGLNLSLGSSATPYLSQFAVDFTQLAKIGKIDPVIGREEEVQKLTQVLSRRSKNNALLLGDPGVGKTAIVEGLAQRIASGDVPQILKNKRVLALDVASIMSGTKYRGEFEQRAKKIVQEISASGRSIILFIDEVHSLVQSQGSEGAINFSDILKPALARGDLQMIGATTIVEYEKYIKPDTSLERRFQPVMVREANAEETISILQGIKDKYREYHQVEFTDAALETAVKLSQEKVKGRKLPDKAIDAIDEAAAMVRVSHLHESVPAILYQAAVLKYPEIAAIWSQIQKLDEQIHKVYNKEGADRLVAEREKLEEDLAKKGISVVDSADVQKVIEAWSLEK</sequence>
<dbReference type="Gene3D" id="3.40.50.300">
    <property type="entry name" value="P-loop containing nucleotide triphosphate hydrolases"/>
    <property type="match status" value="1"/>
</dbReference>
<keyword evidence="3" id="KW-1133">Transmembrane helix</keyword>
<dbReference type="InterPro" id="IPR041546">
    <property type="entry name" value="ClpA/ClpB_AAA_lid"/>
</dbReference>
<keyword evidence="3" id="KW-0472">Membrane</keyword>
<evidence type="ECO:0000313" key="5">
    <source>
        <dbReference type="EMBL" id="KKR99489.1"/>
    </source>
</evidence>
<dbReference type="InterPro" id="IPR050130">
    <property type="entry name" value="ClpA_ClpB"/>
</dbReference>
<evidence type="ECO:0000256" key="2">
    <source>
        <dbReference type="ARBA" id="ARBA00022840"/>
    </source>
</evidence>
<accession>A0A0G0VF10</accession>
<name>A0A0G0VF10_9BACT</name>
<protein>
    <submittedName>
        <fullName evidence="5">Negative regulator of genetic competence ClpC/MecB</fullName>
    </submittedName>
</protein>
<evidence type="ECO:0000256" key="1">
    <source>
        <dbReference type="ARBA" id="ARBA00022741"/>
    </source>
</evidence>
<feature type="transmembrane region" description="Helical" evidence="3">
    <location>
        <begin position="6"/>
        <end position="22"/>
    </location>
</feature>
<dbReference type="Pfam" id="PF00004">
    <property type="entry name" value="AAA"/>
    <property type="match status" value="1"/>
</dbReference>
<evidence type="ECO:0000256" key="3">
    <source>
        <dbReference type="SAM" id="Phobius"/>
    </source>
</evidence>
<dbReference type="AlphaFoldDB" id="A0A0G0VF10"/>
<dbReference type="PANTHER" id="PTHR11638:SF175">
    <property type="entry name" value="ATP-DEPENDENT CLP PROTEASE, ATP-BINDING SUBUNIT CLPC"/>
    <property type="match status" value="1"/>
</dbReference>
<reference evidence="5 6" key="1">
    <citation type="journal article" date="2015" name="Nature">
        <title>rRNA introns, odd ribosomes, and small enigmatic genomes across a large radiation of phyla.</title>
        <authorList>
            <person name="Brown C.T."/>
            <person name="Hug L.A."/>
            <person name="Thomas B.C."/>
            <person name="Sharon I."/>
            <person name="Castelle C.J."/>
            <person name="Singh A."/>
            <person name="Wilkins M.J."/>
            <person name="Williams K.H."/>
            <person name="Banfield J.F."/>
        </authorList>
    </citation>
    <scope>NUCLEOTIDE SEQUENCE [LARGE SCALE GENOMIC DNA]</scope>
</reference>
<dbReference type="InterPro" id="IPR027417">
    <property type="entry name" value="P-loop_NTPase"/>
</dbReference>
<dbReference type="SMART" id="SM00382">
    <property type="entry name" value="AAA"/>
    <property type="match status" value="1"/>
</dbReference>
<dbReference type="InterPro" id="IPR003959">
    <property type="entry name" value="ATPase_AAA_core"/>
</dbReference>
<gene>
    <name evidence="5" type="ORF">UU49_C0006G0045</name>
</gene>
<keyword evidence="3" id="KW-0812">Transmembrane</keyword>
<dbReference type="GO" id="GO:0034605">
    <property type="term" value="P:cellular response to heat"/>
    <property type="evidence" value="ECO:0007669"/>
    <property type="project" value="TreeGrafter"/>
</dbReference>
<dbReference type="EMBL" id="LCAV01000006">
    <property type="protein sequence ID" value="KKR99489.1"/>
    <property type="molecule type" value="Genomic_DNA"/>
</dbReference>
<proteinExistence type="predicted"/>
<keyword evidence="2" id="KW-0067">ATP-binding</keyword>
<organism evidence="5 6">
    <name type="scientific">Candidatus Magasanikbacteria bacterium GW2011_GWC2_41_17</name>
    <dbReference type="NCBI Taxonomy" id="1619048"/>
    <lineage>
        <taxon>Bacteria</taxon>
        <taxon>Candidatus Magasanikiibacteriota</taxon>
    </lineage>
</organism>
<dbReference type="STRING" id="1619048.UU49_C0006G0045"/>
<dbReference type="Pfam" id="PF17871">
    <property type="entry name" value="AAA_lid_9"/>
    <property type="match status" value="1"/>
</dbReference>
<dbReference type="PANTHER" id="PTHR11638">
    <property type="entry name" value="ATP-DEPENDENT CLP PROTEASE"/>
    <property type="match status" value="1"/>
</dbReference>
<dbReference type="Gene3D" id="4.10.860.10">
    <property type="entry name" value="UVR domain"/>
    <property type="match status" value="1"/>
</dbReference>
<dbReference type="Proteomes" id="UP000034108">
    <property type="component" value="Unassembled WGS sequence"/>
</dbReference>
<evidence type="ECO:0000313" key="6">
    <source>
        <dbReference type="Proteomes" id="UP000034108"/>
    </source>
</evidence>
<dbReference type="GO" id="GO:0005737">
    <property type="term" value="C:cytoplasm"/>
    <property type="evidence" value="ECO:0007669"/>
    <property type="project" value="TreeGrafter"/>
</dbReference>
<dbReference type="Gene3D" id="1.10.8.60">
    <property type="match status" value="1"/>
</dbReference>
<dbReference type="SUPFAM" id="SSF52540">
    <property type="entry name" value="P-loop containing nucleoside triphosphate hydrolases"/>
    <property type="match status" value="1"/>
</dbReference>
<dbReference type="GO" id="GO:0005524">
    <property type="term" value="F:ATP binding"/>
    <property type="evidence" value="ECO:0007669"/>
    <property type="project" value="UniProtKB-KW"/>
</dbReference>
<dbReference type="CDD" id="cd00009">
    <property type="entry name" value="AAA"/>
    <property type="match status" value="1"/>
</dbReference>
<comment type="caution">
    <text evidence="5">The sequence shown here is derived from an EMBL/GenBank/DDBJ whole genome shotgun (WGS) entry which is preliminary data.</text>
</comment>